<accession>A0A0D3IDX2</accession>
<feature type="signal peptide" evidence="1">
    <location>
        <begin position="1"/>
        <end position="17"/>
    </location>
</feature>
<dbReference type="OMA" id="NDEPACK"/>
<protein>
    <recommendedName>
        <fullName evidence="2">CobW/HypB/UreG nucleotide-binding domain-containing protein</fullName>
    </recommendedName>
</protein>
<keyword evidence="4" id="KW-1185">Reference proteome</keyword>
<evidence type="ECO:0000256" key="1">
    <source>
        <dbReference type="SAM" id="SignalP"/>
    </source>
</evidence>
<dbReference type="Gene3D" id="3.40.50.300">
    <property type="entry name" value="P-loop containing nucleotide triphosphate hydrolases"/>
    <property type="match status" value="1"/>
</dbReference>
<dbReference type="RefSeq" id="XP_005761886.1">
    <property type="nucleotide sequence ID" value="XM_005761829.1"/>
</dbReference>
<dbReference type="Proteomes" id="UP000013827">
    <property type="component" value="Unassembled WGS sequence"/>
</dbReference>
<dbReference type="eggNOG" id="KOG2743">
    <property type="taxonomic scope" value="Eukaryota"/>
</dbReference>
<evidence type="ECO:0000259" key="2">
    <source>
        <dbReference type="Pfam" id="PF02492"/>
    </source>
</evidence>
<dbReference type="SUPFAM" id="SSF52540">
    <property type="entry name" value="P-loop containing nucleoside triphosphate hydrolases"/>
    <property type="match status" value="1"/>
</dbReference>
<reference evidence="3" key="2">
    <citation type="submission" date="2024-10" db="UniProtKB">
        <authorList>
            <consortium name="EnsemblProtists"/>
        </authorList>
    </citation>
    <scope>IDENTIFICATION</scope>
</reference>
<dbReference type="InterPro" id="IPR051316">
    <property type="entry name" value="Zinc-reg_GTPase_activator"/>
</dbReference>
<dbReference type="CDD" id="cd03112">
    <property type="entry name" value="CobW-like"/>
    <property type="match status" value="1"/>
</dbReference>
<dbReference type="EnsemblProtists" id="EOD09457">
    <property type="protein sequence ID" value="EOD09457"/>
    <property type="gene ID" value="EMIHUDRAFT_96729"/>
</dbReference>
<feature type="chain" id="PRO_5044264995" description="CobW/HypB/UreG nucleotide-binding domain-containing protein" evidence="1">
    <location>
        <begin position="18"/>
        <end position="180"/>
    </location>
</feature>
<sequence>MCALLLLAPLLSGLVASARVKDQRIPVTVLTGFLGSGKTTLLNHLLTKQHGKRLAVIENEFGEARAHAWSLKPAGAEPARGFTALASLSPKVGIDDALLGKNAREEAEPEIIEMMNGCICCTVRQDLIVVLKRISERVNSGKLNIDAVVIETTGMADPAPVAQTFFVDESVQECFRLDGT</sequence>
<reference evidence="4" key="1">
    <citation type="journal article" date="2013" name="Nature">
        <title>Pan genome of the phytoplankton Emiliania underpins its global distribution.</title>
        <authorList>
            <person name="Read B.A."/>
            <person name="Kegel J."/>
            <person name="Klute M.J."/>
            <person name="Kuo A."/>
            <person name="Lefebvre S.C."/>
            <person name="Maumus F."/>
            <person name="Mayer C."/>
            <person name="Miller J."/>
            <person name="Monier A."/>
            <person name="Salamov A."/>
            <person name="Young J."/>
            <person name="Aguilar M."/>
            <person name="Claverie J.M."/>
            <person name="Frickenhaus S."/>
            <person name="Gonzalez K."/>
            <person name="Herman E.K."/>
            <person name="Lin Y.C."/>
            <person name="Napier J."/>
            <person name="Ogata H."/>
            <person name="Sarno A.F."/>
            <person name="Shmutz J."/>
            <person name="Schroeder D."/>
            <person name="de Vargas C."/>
            <person name="Verret F."/>
            <person name="von Dassow P."/>
            <person name="Valentin K."/>
            <person name="Van de Peer Y."/>
            <person name="Wheeler G."/>
            <person name="Dacks J.B."/>
            <person name="Delwiche C.F."/>
            <person name="Dyhrman S.T."/>
            <person name="Glockner G."/>
            <person name="John U."/>
            <person name="Richards T."/>
            <person name="Worden A.Z."/>
            <person name="Zhang X."/>
            <person name="Grigoriev I.V."/>
            <person name="Allen A.E."/>
            <person name="Bidle K."/>
            <person name="Borodovsky M."/>
            <person name="Bowler C."/>
            <person name="Brownlee C."/>
            <person name="Cock J.M."/>
            <person name="Elias M."/>
            <person name="Gladyshev V.N."/>
            <person name="Groth M."/>
            <person name="Guda C."/>
            <person name="Hadaegh A."/>
            <person name="Iglesias-Rodriguez M.D."/>
            <person name="Jenkins J."/>
            <person name="Jones B.M."/>
            <person name="Lawson T."/>
            <person name="Leese F."/>
            <person name="Lindquist E."/>
            <person name="Lobanov A."/>
            <person name="Lomsadze A."/>
            <person name="Malik S.B."/>
            <person name="Marsh M.E."/>
            <person name="Mackinder L."/>
            <person name="Mock T."/>
            <person name="Mueller-Roeber B."/>
            <person name="Pagarete A."/>
            <person name="Parker M."/>
            <person name="Probert I."/>
            <person name="Quesneville H."/>
            <person name="Raines C."/>
            <person name="Rensing S.A."/>
            <person name="Riano-Pachon D.M."/>
            <person name="Richier S."/>
            <person name="Rokitta S."/>
            <person name="Shiraiwa Y."/>
            <person name="Soanes D.M."/>
            <person name="van der Giezen M."/>
            <person name="Wahlund T.M."/>
            <person name="Williams B."/>
            <person name="Wilson W."/>
            <person name="Wolfe G."/>
            <person name="Wurch L.L."/>
        </authorList>
    </citation>
    <scope>NUCLEOTIDE SEQUENCE</scope>
</reference>
<dbReference type="PaxDb" id="2903-EOD09457"/>
<dbReference type="PANTHER" id="PTHR13748:SF70">
    <property type="entry name" value="COBW_HYPB_UREG NUCLEOTIDE-BINDING DOMAIN-CONTAINING PROTEIN"/>
    <property type="match status" value="1"/>
</dbReference>
<feature type="domain" description="CobW/HypB/UreG nucleotide-binding" evidence="2">
    <location>
        <begin position="26"/>
        <end position="179"/>
    </location>
</feature>
<name>A0A0D3IDX2_EMIH1</name>
<evidence type="ECO:0000313" key="4">
    <source>
        <dbReference type="Proteomes" id="UP000013827"/>
    </source>
</evidence>
<dbReference type="Pfam" id="PF02492">
    <property type="entry name" value="cobW"/>
    <property type="match status" value="1"/>
</dbReference>
<dbReference type="GeneID" id="17255572"/>
<dbReference type="PANTHER" id="PTHR13748">
    <property type="entry name" value="COBW-RELATED"/>
    <property type="match status" value="1"/>
</dbReference>
<dbReference type="KEGG" id="ehx:EMIHUDRAFT_96729"/>
<dbReference type="STRING" id="2903.R1BJ30"/>
<dbReference type="GO" id="GO:0005737">
    <property type="term" value="C:cytoplasm"/>
    <property type="evidence" value="ECO:0007669"/>
    <property type="project" value="TreeGrafter"/>
</dbReference>
<dbReference type="HOGENOM" id="CLU_1498998_0_0_1"/>
<dbReference type="AlphaFoldDB" id="A0A0D3IDX2"/>
<keyword evidence="1" id="KW-0732">Signal</keyword>
<dbReference type="InterPro" id="IPR003495">
    <property type="entry name" value="CobW/HypB/UreG_nucleotide-bd"/>
</dbReference>
<organism evidence="3 4">
    <name type="scientific">Emiliania huxleyi (strain CCMP1516)</name>
    <dbReference type="NCBI Taxonomy" id="280463"/>
    <lineage>
        <taxon>Eukaryota</taxon>
        <taxon>Haptista</taxon>
        <taxon>Haptophyta</taxon>
        <taxon>Prymnesiophyceae</taxon>
        <taxon>Isochrysidales</taxon>
        <taxon>Noelaerhabdaceae</taxon>
        <taxon>Emiliania</taxon>
    </lineage>
</organism>
<evidence type="ECO:0000313" key="3">
    <source>
        <dbReference type="EnsemblProtists" id="EOD09457"/>
    </source>
</evidence>
<dbReference type="InterPro" id="IPR027417">
    <property type="entry name" value="P-loop_NTPase"/>
</dbReference>
<proteinExistence type="predicted"/>